<evidence type="ECO:0000313" key="2">
    <source>
        <dbReference type="EMBL" id="RDU70473.1"/>
    </source>
</evidence>
<keyword evidence="1" id="KW-0812">Transmembrane</keyword>
<sequence>MKVKYYFVFFIVFVIVFCGGFYTLSSGGSDITLSLGQTSLTLHSVVWLGVGIGIFFVFTLLFFVGNWFSRFSNSYKNDRDYENLINQIYSQILKHPIPHHTFKTPIFQTLSKVLSRVSLHPNTSSEESQNKKIDTLFAELLELQKGGVIKLDFPKDSEFWDKNIINKIKSDLKFAIKVLEGDYHTDIKERAIDELVENNLVDEKIIHKFLSAHPNPELAKHLLYALNKKGYKLGAKEIFELLALIDVDSKEYFHLAQKLKSQLEPDVCIDIFSRLSMQKEKAREAYVFVLLDYSMIEKAIEVLNDYEDLTLPKAFIELKKMGKNYPLEKFFE</sequence>
<organism evidence="2 3">
    <name type="scientific">Helicobacter brantae</name>
    <dbReference type="NCBI Taxonomy" id="375927"/>
    <lineage>
        <taxon>Bacteria</taxon>
        <taxon>Pseudomonadati</taxon>
        <taxon>Campylobacterota</taxon>
        <taxon>Epsilonproteobacteria</taxon>
        <taxon>Campylobacterales</taxon>
        <taxon>Helicobacteraceae</taxon>
        <taxon>Helicobacter</taxon>
    </lineage>
</organism>
<comment type="caution">
    <text evidence="2">The sequence shown here is derived from an EMBL/GenBank/DDBJ whole genome shotgun (WGS) entry which is preliminary data.</text>
</comment>
<feature type="transmembrane region" description="Helical" evidence="1">
    <location>
        <begin position="45"/>
        <end position="69"/>
    </location>
</feature>
<dbReference type="AlphaFoldDB" id="A0A3D8IZH0"/>
<dbReference type="Proteomes" id="UP000257045">
    <property type="component" value="Unassembled WGS sequence"/>
</dbReference>
<reference evidence="2 3" key="1">
    <citation type="submission" date="2018-04" db="EMBL/GenBank/DDBJ databases">
        <title>Novel Campyloabacter and Helicobacter Species and Strains.</title>
        <authorList>
            <person name="Mannion A.J."/>
            <person name="Shen Z."/>
            <person name="Fox J.G."/>
        </authorList>
    </citation>
    <scope>NUCLEOTIDE SEQUENCE [LARGE SCALE GENOMIC DNA]</scope>
    <source>
        <strain evidence="2 3">MIT 04-9366</strain>
    </source>
</reference>
<gene>
    <name evidence="2" type="ORF">CQA58_05605</name>
</gene>
<keyword evidence="1" id="KW-1133">Transmembrane helix</keyword>
<proteinExistence type="predicted"/>
<evidence type="ECO:0000256" key="1">
    <source>
        <dbReference type="SAM" id="Phobius"/>
    </source>
</evidence>
<name>A0A3D8IZH0_9HELI</name>
<accession>A0A3D8IZH0</accession>
<feature type="transmembrane region" description="Helical" evidence="1">
    <location>
        <begin position="5"/>
        <end position="25"/>
    </location>
</feature>
<dbReference type="RefSeq" id="WP_115569742.1">
    <property type="nucleotide sequence ID" value="NZ_NXLV01000009.1"/>
</dbReference>
<evidence type="ECO:0008006" key="4">
    <source>
        <dbReference type="Google" id="ProtNLM"/>
    </source>
</evidence>
<protein>
    <recommendedName>
        <fullName evidence="4">LapA family protein</fullName>
    </recommendedName>
</protein>
<dbReference type="EMBL" id="NXLV01000009">
    <property type="protein sequence ID" value="RDU70473.1"/>
    <property type="molecule type" value="Genomic_DNA"/>
</dbReference>
<evidence type="ECO:0000313" key="3">
    <source>
        <dbReference type="Proteomes" id="UP000257045"/>
    </source>
</evidence>
<keyword evidence="3" id="KW-1185">Reference proteome</keyword>
<dbReference type="OrthoDB" id="5338103at2"/>
<keyword evidence="1" id="KW-0472">Membrane</keyword>